<dbReference type="InterPro" id="IPR011048">
    <property type="entry name" value="Haem_d1_sf"/>
</dbReference>
<protein>
    <submittedName>
        <fullName evidence="2">DUF1513 domain-containing protein</fullName>
    </submittedName>
</protein>
<evidence type="ECO:0000313" key="3">
    <source>
        <dbReference type="Proteomes" id="UP000261931"/>
    </source>
</evidence>
<proteinExistence type="predicted"/>
<name>A0A372EHE8_9BURK</name>
<dbReference type="SUPFAM" id="SSF51004">
    <property type="entry name" value="C-terminal (heme d1) domain of cytochrome cd1-nitrite reductase"/>
    <property type="match status" value="1"/>
</dbReference>
<comment type="caution">
    <text evidence="2">The sequence shown here is derived from an EMBL/GenBank/DDBJ whole genome shotgun (WGS) entry which is preliminary data.</text>
</comment>
<keyword evidence="3" id="KW-1185">Reference proteome</keyword>
<evidence type="ECO:0000256" key="1">
    <source>
        <dbReference type="SAM" id="MobiDB-lite"/>
    </source>
</evidence>
<reference evidence="2 3" key="1">
    <citation type="submission" date="2018-08" db="EMBL/GenBank/DDBJ databases">
        <title>Hydrogenophaga sp. LA-38 isolated from sludge.</title>
        <authorList>
            <person name="Im W.-T."/>
        </authorList>
    </citation>
    <scope>NUCLEOTIDE SEQUENCE [LARGE SCALE GENOMIC DNA]</scope>
    <source>
        <strain evidence="2 3">LA-38</strain>
    </source>
</reference>
<accession>A0A372EHE8</accession>
<dbReference type="Proteomes" id="UP000261931">
    <property type="component" value="Unassembled WGS sequence"/>
</dbReference>
<gene>
    <name evidence="2" type="ORF">DY262_14070</name>
</gene>
<feature type="region of interest" description="Disordered" evidence="1">
    <location>
        <begin position="1"/>
        <end position="21"/>
    </location>
</feature>
<dbReference type="EMBL" id="QVLS01000008">
    <property type="protein sequence ID" value="RFP77874.1"/>
    <property type="molecule type" value="Genomic_DNA"/>
</dbReference>
<organism evidence="2 3">
    <name type="scientific">Hydrogenophaga borbori</name>
    <dbReference type="NCBI Taxonomy" id="2294117"/>
    <lineage>
        <taxon>Bacteria</taxon>
        <taxon>Pseudomonadati</taxon>
        <taxon>Pseudomonadota</taxon>
        <taxon>Betaproteobacteria</taxon>
        <taxon>Burkholderiales</taxon>
        <taxon>Comamonadaceae</taxon>
        <taxon>Hydrogenophaga</taxon>
    </lineage>
</organism>
<dbReference type="AlphaFoldDB" id="A0A372EHE8"/>
<dbReference type="Pfam" id="PF07433">
    <property type="entry name" value="DUF1513"/>
    <property type="match status" value="1"/>
</dbReference>
<sequence>MATRRLPPAPLRGVPFRGPHQRTGEAGSAVFLDASLATGLTRRGVLAWLAAGLGTRALAGDAPHSRLMASWAERGRYFAGVLRVDEDHVSALAQLSLPTRAHGLALEADGAVLVAARRPGDWLLRWRPDSGAAQWHWVNDDRRLNGHVLPSSDGRAVWTTETNQADAAGLIGVRDPRTLEKTGEWATQGMDPHEMLVLPEALGRVPAGALIVANGGIPTQSETGRSHRDLSRMDPSLVALDPASGALLGQWRLDDPRLSVRHLAWDPVGRRVGIALQAEHDDEAARRDAPLLATWDGDALRAAPPMAHARGYGADICARAGGGFWLSATRANALLGLDARGAIAERVNLPSAGALAARPGHAWAAGAAVTWHDGERQTLSSALQLDNHWVSARA</sequence>
<dbReference type="PROSITE" id="PS51318">
    <property type="entry name" value="TAT"/>
    <property type="match status" value="1"/>
</dbReference>
<dbReference type="InterPro" id="IPR008311">
    <property type="entry name" value="UCP028101"/>
</dbReference>
<dbReference type="InterPro" id="IPR006311">
    <property type="entry name" value="TAT_signal"/>
</dbReference>
<evidence type="ECO:0000313" key="2">
    <source>
        <dbReference type="EMBL" id="RFP77874.1"/>
    </source>
</evidence>